<dbReference type="GO" id="GO:0003884">
    <property type="term" value="F:D-amino-acid oxidase activity"/>
    <property type="evidence" value="ECO:0007669"/>
    <property type="project" value="InterPro"/>
</dbReference>
<evidence type="ECO:0000313" key="6">
    <source>
        <dbReference type="Proteomes" id="UP000029867"/>
    </source>
</evidence>
<accession>A0A099NQP8</accession>
<keyword evidence="2" id="KW-0285">Flavoprotein</keyword>
<dbReference type="InterPro" id="IPR023209">
    <property type="entry name" value="DAO"/>
</dbReference>
<proteinExistence type="predicted"/>
<evidence type="ECO:0000256" key="4">
    <source>
        <dbReference type="ARBA" id="ARBA00023002"/>
    </source>
</evidence>
<dbReference type="HOGENOM" id="CLU_158108_0_0_1"/>
<keyword evidence="4" id="KW-0560">Oxidoreductase</keyword>
<organism evidence="5 6">
    <name type="scientific">Pichia kudriavzevii</name>
    <name type="common">Yeast</name>
    <name type="synonym">Issatchenkia orientalis</name>
    <dbReference type="NCBI Taxonomy" id="4909"/>
    <lineage>
        <taxon>Eukaryota</taxon>
        <taxon>Fungi</taxon>
        <taxon>Dikarya</taxon>
        <taxon>Ascomycota</taxon>
        <taxon>Saccharomycotina</taxon>
        <taxon>Pichiomycetes</taxon>
        <taxon>Pichiales</taxon>
        <taxon>Pichiaceae</taxon>
        <taxon>Pichia</taxon>
    </lineage>
</organism>
<dbReference type="eggNOG" id="KOG3923">
    <property type="taxonomic scope" value="Eukaryota"/>
</dbReference>
<sequence>TEDILRRTTELFPEILDRPLEIIRVAAGLRPSRHGGVRIEVENVEEKLLVHNYGASGYGYQAGLGMAQKAVSLYLKSKRAKL</sequence>
<dbReference type="InterPro" id="IPR006181">
    <property type="entry name" value="D-amino_acid_oxidase_CS"/>
</dbReference>
<keyword evidence="3" id="KW-0274">FAD</keyword>
<name>A0A099NQP8_PICKU</name>
<evidence type="ECO:0000313" key="5">
    <source>
        <dbReference type="EMBL" id="KGK35098.1"/>
    </source>
</evidence>
<dbReference type="AlphaFoldDB" id="A0A099NQP8"/>
<dbReference type="PROSITE" id="PS00677">
    <property type="entry name" value="DAO"/>
    <property type="match status" value="1"/>
</dbReference>
<comment type="cofactor">
    <cofactor evidence="1">
        <name>FAD</name>
        <dbReference type="ChEBI" id="CHEBI:57692"/>
    </cofactor>
</comment>
<dbReference type="VEuPathDB" id="FungiDB:C5L36_0C04660"/>
<gene>
    <name evidence="5" type="ORF">JL09_g5752</name>
</gene>
<dbReference type="EMBL" id="JQFK01000971">
    <property type="protein sequence ID" value="KGK35098.1"/>
    <property type="molecule type" value="Genomic_DNA"/>
</dbReference>
<feature type="non-terminal residue" evidence="5">
    <location>
        <position position="1"/>
    </location>
</feature>
<dbReference type="Proteomes" id="UP000029867">
    <property type="component" value="Unassembled WGS sequence"/>
</dbReference>
<evidence type="ECO:0000256" key="1">
    <source>
        <dbReference type="ARBA" id="ARBA00001974"/>
    </source>
</evidence>
<dbReference type="PANTHER" id="PTHR11530">
    <property type="entry name" value="D-AMINO ACID OXIDASE"/>
    <property type="match status" value="1"/>
</dbReference>
<dbReference type="Gene3D" id="3.40.50.720">
    <property type="entry name" value="NAD(P)-binding Rossmann-like Domain"/>
    <property type="match status" value="1"/>
</dbReference>
<dbReference type="GO" id="GO:0019478">
    <property type="term" value="P:D-amino acid catabolic process"/>
    <property type="evidence" value="ECO:0007669"/>
    <property type="project" value="TreeGrafter"/>
</dbReference>
<dbReference type="GO" id="GO:0005737">
    <property type="term" value="C:cytoplasm"/>
    <property type="evidence" value="ECO:0007669"/>
    <property type="project" value="TreeGrafter"/>
</dbReference>
<dbReference type="GO" id="GO:0071949">
    <property type="term" value="F:FAD binding"/>
    <property type="evidence" value="ECO:0007669"/>
    <property type="project" value="InterPro"/>
</dbReference>
<reference evidence="6" key="1">
    <citation type="journal article" date="2014" name="Microb. Cell Fact.">
        <title>Exploiting Issatchenkia orientalis SD108 for succinic acid production.</title>
        <authorList>
            <person name="Xiao H."/>
            <person name="Shao Z."/>
            <person name="Jiang Y."/>
            <person name="Dole S."/>
            <person name="Zhao H."/>
        </authorList>
    </citation>
    <scope>NUCLEOTIDE SEQUENCE [LARGE SCALE GENOMIC DNA]</scope>
    <source>
        <strain evidence="6">SD108</strain>
    </source>
</reference>
<comment type="caution">
    <text evidence="5">The sequence shown here is derived from an EMBL/GenBank/DDBJ whole genome shotgun (WGS) entry which is preliminary data.</text>
</comment>
<evidence type="ECO:0000256" key="3">
    <source>
        <dbReference type="ARBA" id="ARBA00022827"/>
    </source>
</evidence>
<protein>
    <submittedName>
        <fullName evidence="5">Uncharacterized protein</fullName>
    </submittedName>
</protein>
<evidence type="ECO:0000256" key="2">
    <source>
        <dbReference type="ARBA" id="ARBA00022630"/>
    </source>
</evidence>
<dbReference type="PANTHER" id="PTHR11530:SF11">
    <property type="entry name" value="D-ASPARTATE OXIDASE"/>
    <property type="match status" value="1"/>
</dbReference>